<feature type="transmembrane region" description="Helical" evidence="1">
    <location>
        <begin position="69"/>
        <end position="96"/>
    </location>
</feature>
<evidence type="ECO:0000313" key="2">
    <source>
        <dbReference type="EMBL" id="KAJ5066376.1"/>
    </source>
</evidence>
<evidence type="ECO:0008006" key="4">
    <source>
        <dbReference type="Google" id="ProtNLM"/>
    </source>
</evidence>
<name>A0A9Q0L5K1_ANAIG</name>
<evidence type="ECO:0000313" key="3">
    <source>
        <dbReference type="Proteomes" id="UP001149090"/>
    </source>
</evidence>
<accession>A0A9Q0L5K1</accession>
<comment type="caution">
    <text evidence="2">The sequence shown here is derived from an EMBL/GenBank/DDBJ whole genome shotgun (WGS) entry which is preliminary data.</text>
</comment>
<dbReference type="EMBL" id="JAPDFW010000144">
    <property type="protein sequence ID" value="KAJ5066376.1"/>
    <property type="molecule type" value="Genomic_DNA"/>
</dbReference>
<gene>
    <name evidence="2" type="ORF">M0811_13656</name>
</gene>
<sequence length="103" mass="11612">MRTSEVLPIWIVNSIIIIIIIAPSLGVASKDKDKDCSKPLWTWVLVFNIFWATREGVKDECGKLYSVTLGESIVIISLAGCGCLLLCFFGIFWQFFFKDLTFA</sequence>
<keyword evidence="1" id="KW-1133">Transmembrane helix</keyword>
<feature type="transmembrane region" description="Helical" evidence="1">
    <location>
        <begin position="7"/>
        <end position="28"/>
    </location>
</feature>
<organism evidence="2 3">
    <name type="scientific">Anaeramoeba ignava</name>
    <name type="common">Anaerobic marine amoeba</name>
    <dbReference type="NCBI Taxonomy" id="1746090"/>
    <lineage>
        <taxon>Eukaryota</taxon>
        <taxon>Metamonada</taxon>
        <taxon>Anaeramoebidae</taxon>
        <taxon>Anaeramoeba</taxon>
    </lineage>
</organism>
<reference evidence="2" key="1">
    <citation type="submission" date="2022-10" db="EMBL/GenBank/DDBJ databases">
        <title>Novel sulphate-reducing endosymbionts in the free-living metamonad Anaeramoeba.</title>
        <authorList>
            <person name="Jerlstrom-Hultqvist J."/>
            <person name="Cepicka I."/>
            <person name="Gallot-Lavallee L."/>
            <person name="Salas-Leiva D."/>
            <person name="Curtis B.A."/>
            <person name="Zahonova K."/>
            <person name="Pipaliya S."/>
            <person name="Dacks J."/>
            <person name="Roger A.J."/>
        </authorList>
    </citation>
    <scope>NUCLEOTIDE SEQUENCE</scope>
    <source>
        <strain evidence="2">BMAN</strain>
    </source>
</reference>
<keyword evidence="3" id="KW-1185">Reference proteome</keyword>
<proteinExistence type="predicted"/>
<evidence type="ECO:0000256" key="1">
    <source>
        <dbReference type="SAM" id="Phobius"/>
    </source>
</evidence>
<protein>
    <recommendedName>
        <fullName evidence="4">Transmembrane protein</fullName>
    </recommendedName>
</protein>
<dbReference type="Proteomes" id="UP001149090">
    <property type="component" value="Unassembled WGS sequence"/>
</dbReference>
<keyword evidence="1" id="KW-0812">Transmembrane</keyword>
<keyword evidence="1" id="KW-0472">Membrane</keyword>
<feature type="transmembrane region" description="Helical" evidence="1">
    <location>
        <begin position="40"/>
        <end position="57"/>
    </location>
</feature>
<dbReference type="AlphaFoldDB" id="A0A9Q0L5K1"/>